<evidence type="ECO:0000256" key="1">
    <source>
        <dbReference type="ARBA" id="ARBA00023015"/>
    </source>
</evidence>
<name>A0ABV5VQ84_9BACL</name>
<dbReference type="EMBL" id="JBHMAG010000003">
    <property type="protein sequence ID" value="MFB9750414.1"/>
    <property type="molecule type" value="Genomic_DNA"/>
</dbReference>
<dbReference type="Pfam" id="PF08281">
    <property type="entry name" value="Sigma70_r4_2"/>
    <property type="match status" value="1"/>
</dbReference>
<dbReference type="InterPro" id="IPR013249">
    <property type="entry name" value="RNA_pol_sigma70_r4_t2"/>
</dbReference>
<keyword evidence="4" id="KW-0804">Transcription</keyword>
<dbReference type="Gene3D" id="1.10.10.10">
    <property type="entry name" value="Winged helix-like DNA-binding domain superfamily/Winged helix DNA-binding domain"/>
    <property type="match status" value="1"/>
</dbReference>
<dbReference type="CDD" id="cd06171">
    <property type="entry name" value="Sigma70_r4"/>
    <property type="match status" value="1"/>
</dbReference>
<reference evidence="6 7" key="1">
    <citation type="submission" date="2024-09" db="EMBL/GenBank/DDBJ databases">
        <authorList>
            <person name="Sun Q."/>
            <person name="Mori K."/>
        </authorList>
    </citation>
    <scope>NUCLEOTIDE SEQUENCE [LARGE SCALE GENOMIC DNA]</scope>
    <source>
        <strain evidence="6 7">JCM 12520</strain>
    </source>
</reference>
<dbReference type="InterPro" id="IPR013324">
    <property type="entry name" value="RNA_pol_sigma_r3/r4-like"/>
</dbReference>
<evidence type="ECO:0000313" key="6">
    <source>
        <dbReference type="EMBL" id="MFB9750414.1"/>
    </source>
</evidence>
<keyword evidence="7" id="KW-1185">Reference proteome</keyword>
<keyword evidence="3" id="KW-0238">DNA-binding</keyword>
<keyword evidence="2" id="KW-0731">Sigma factor</keyword>
<gene>
    <name evidence="6" type="ORF">ACFFNY_02425</name>
</gene>
<dbReference type="SUPFAM" id="SSF88659">
    <property type="entry name" value="Sigma3 and sigma4 domains of RNA polymerase sigma factors"/>
    <property type="match status" value="1"/>
</dbReference>
<evidence type="ECO:0000256" key="3">
    <source>
        <dbReference type="ARBA" id="ARBA00023125"/>
    </source>
</evidence>
<comment type="caution">
    <text evidence="6">The sequence shown here is derived from an EMBL/GenBank/DDBJ whole genome shotgun (WGS) entry which is preliminary data.</text>
</comment>
<dbReference type="Proteomes" id="UP001589619">
    <property type="component" value="Unassembled WGS sequence"/>
</dbReference>
<dbReference type="InterPro" id="IPR036388">
    <property type="entry name" value="WH-like_DNA-bd_sf"/>
</dbReference>
<sequence length="352" mass="39883">MDFEELLACISEGRYDGEAVAQFGQEWLPGIVRHLAGREARLRNRRLRQDDYADIAAKVLEIVLLRCRPGLGEGRALRAWVCQVVQNVARNKLRERHPVPIPPGTAQDWLDRTNSDPAGQPFDAGQLEILEEAIRALPHNQRQAIIWRYWRGCSAMETARHMHCSPNQVDQWAHKARTTLARTLEPYFPRDGARLAQHASEGDGAREAAMRLARNGADTLRESRGLYAPDLAVRFDAAEFAEGMKPACHTVEPLVMDSFLLMRFAWEDAVLRLTEASLLARMMPGRLSRLLAGELHLWELADEERSLLLRTLNVRDTALTAALSADWRVFTAAWPTPYHNVERKDAFVRGIL</sequence>
<evidence type="ECO:0000256" key="2">
    <source>
        <dbReference type="ARBA" id="ARBA00023082"/>
    </source>
</evidence>
<proteinExistence type="predicted"/>
<evidence type="ECO:0000259" key="5">
    <source>
        <dbReference type="Pfam" id="PF08281"/>
    </source>
</evidence>
<evidence type="ECO:0000313" key="7">
    <source>
        <dbReference type="Proteomes" id="UP001589619"/>
    </source>
</evidence>
<feature type="domain" description="RNA polymerase sigma factor 70 region 4 type 2" evidence="5">
    <location>
        <begin position="128"/>
        <end position="180"/>
    </location>
</feature>
<protein>
    <submittedName>
        <fullName evidence="6">RNA polymerase sigma factor</fullName>
    </submittedName>
</protein>
<dbReference type="RefSeq" id="WP_344907253.1">
    <property type="nucleotide sequence ID" value="NZ_BAAAYO010000005.1"/>
</dbReference>
<evidence type="ECO:0000256" key="4">
    <source>
        <dbReference type="ARBA" id="ARBA00023163"/>
    </source>
</evidence>
<dbReference type="InterPro" id="IPR039425">
    <property type="entry name" value="RNA_pol_sigma-70-like"/>
</dbReference>
<dbReference type="Gene3D" id="1.10.1740.10">
    <property type="match status" value="1"/>
</dbReference>
<keyword evidence="1" id="KW-0805">Transcription regulation</keyword>
<organism evidence="6 7">
    <name type="scientific">Paenibacillus hodogayensis</name>
    <dbReference type="NCBI Taxonomy" id="279208"/>
    <lineage>
        <taxon>Bacteria</taxon>
        <taxon>Bacillati</taxon>
        <taxon>Bacillota</taxon>
        <taxon>Bacilli</taxon>
        <taxon>Bacillales</taxon>
        <taxon>Paenibacillaceae</taxon>
        <taxon>Paenibacillus</taxon>
    </lineage>
</organism>
<dbReference type="PANTHER" id="PTHR43133">
    <property type="entry name" value="RNA POLYMERASE ECF-TYPE SIGMA FACTO"/>
    <property type="match status" value="1"/>
</dbReference>
<dbReference type="PANTHER" id="PTHR43133:SF8">
    <property type="entry name" value="RNA POLYMERASE SIGMA FACTOR HI_1459-RELATED"/>
    <property type="match status" value="1"/>
</dbReference>
<accession>A0ABV5VQ84</accession>